<keyword evidence="2" id="KW-1185">Reference proteome</keyword>
<sequence length="210" mass="23557">MNHKYGTTFGFGDASRFIMDEAFTTGTPADEATAWSRTAFVRKFILPHANADTLLRDLDKVHVLAYRLGEEAYCKPGELALSVEVLTPEEVEAARVDHNHLVLGFCLVEPVQVGSGKLGRIELFEVTTTGHNFGALLFERTSAALGMNLFPAQPLSIKYWLRLQDHVGATFQDIYIDASEDETWEGFTAFCRKLRWSDMDLSEYVLSNEV</sequence>
<gene>
    <name evidence="1" type="ORF">WJX72_010781</name>
</gene>
<organism evidence="1 2">
    <name type="scientific">[Myrmecia] bisecta</name>
    <dbReference type="NCBI Taxonomy" id="41462"/>
    <lineage>
        <taxon>Eukaryota</taxon>
        <taxon>Viridiplantae</taxon>
        <taxon>Chlorophyta</taxon>
        <taxon>core chlorophytes</taxon>
        <taxon>Trebouxiophyceae</taxon>
        <taxon>Trebouxiales</taxon>
        <taxon>Trebouxiaceae</taxon>
        <taxon>Myrmecia</taxon>
    </lineage>
</organism>
<protein>
    <submittedName>
        <fullName evidence="1">Uncharacterized protein</fullName>
    </submittedName>
</protein>
<dbReference type="AlphaFoldDB" id="A0AAW1PGM2"/>
<evidence type="ECO:0000313" key="2">
    <source>
        <dbReference type="Proteomes" id="UP001489004"/>
    </source>
</evidence>
<proteinExistence type="predicted"/>
<reference evidence="1 2" key="1">
    <citation type="journal article" date="2024" name="Nat. Commun.">
        <title>Phylogenomics reveals the evolutionary origins of lichenization in chlorophyte algae.</title>
        <authorList>
            <person name="Puginier C."/>
            <person name="Libourel C."/>
            <person name="Otte J."/>
            <person name="Skaloud P."/>
            <person name="Haon M."/>
            <person name="Grisel S."/>
            <person name="Petersen M."/>
            <person name="Berrin J.G."/>
            <person name="Delaux P.M."/>
            <person name="Dal Grande F."/>
            <person name="Keller J."/>
        </authorList>
    </citation>
    <scope>NUCLEOTIDE SEQUENCE [LARGE SCALE GENOMIC DNA]</scope>
    <source>
        <strain evidence="1 2">SAG 2043</strain>
    </source>
</reference>
<name>A0AAW1PGM2_9CHLO</name>
<dbReference type="EMBL" id="JALJOR010000013">
    <property type="protein sequence ID" value="KAK9807014.1"/>
    <property type="molecule type" value="Genomic_DNA"/>
</dbReference>
<comment type="caution">
    <text evidence="1">The sequence shown here is derived from an EMBL/GenBank/DDBJ whole genome shotgun (WGS) entry which is preliminary data.</text>
</comment>
<evidence type="ECO:0000313" key="1">
    <source>
        <dbReference type="EMBL" id="KAK9807014.1"/>
    </source>
</evidence>
<dbReference type="Proteomes" id="UP001489004">
    <property type="component" value="Unassembled WGS sequence"/>
</dbReference>
<accession>A0AAW1PGM2</accession>